<evidence type="ECO:0000313" key="1">
    <source>
        <dbReference type="Proteomes" id="UP001652624"/>
    </source>
</evidence>
<name>A0ABM3YH07_ERIEU</name>
<keyword evidence="1" id="KW-1185">Reference proteome</keyword>
<evidence type="ECO:0000313" key="2">
    <source>
        <dbReference type="RefSeq" id="XP_060060335.1"/>
    </source>
</evidence>
<sequence length="161" mass="18216">MSVLSPEIEFETRAVARSSLGSCFFFESSWRKAALKTQKMKKEYTTTFGLEEFKESVKIPHLPKLQSCKKSVNSTSLEGQKRLQHADSVMSSIRIKINKEPCTVVPLQEKSKGSGFSNPLFGAPSQYLERLSEMAILEHDTIRQEINRKSKKGKKQGLQDC</sequence>
<accession>A0ABM3YH07</accession>
<reference evidence="2" key="2">
    <citation type="submission" date="2025-08" db="UniProtKB">
        <authorList>
            <consortium name="RefSeq"/>
        </authorList>
    </citation>
    <scope>IDENTIFICATION</scope>
</reference>
<organism evidence="1 2">
    <name type="scientific">Erinaceus europaeus</name>
    <name type="common">Western European hedgehog</name>
    <dbReference type="NCBI Taxonomy" id="9365"/>
    <lineage>
        <taxon>Eukaryota</taxon>
        <taxon>Metazoa</taxon>
        <taxon>Chordata</taxon>
        <taxon>Craniata</taxon>
        <taxon>Vertebrata</taxon>
        <taxon>Euteleostomi</taxon>
        <taxon>Mammalia</taxon>
        <taxon>Eutheria</taxon>
        <taxon>Laurasiatheria</taxon>
        <taxon>Eulipotyphla</taxon>
        <taxon>Erinaceidae</taxon>
        <taxon>Erinaceinae</taxon>
        <taxon>Erinaceus</taxon>
    </lineage>
</organism>
<dbReference type="InterPro" id="IPR040505">
    <property type="entry name" value="DUF5537"/>
</dbReference>
<proteinExistence type="predicted"/>
<dbReference type="RefSeq" id="XP_060060335.1">
    <property type="nucleotide sequence ID" value="XM_060204352.1"/>
</dbReference>
<protein>
    <submittedName>
        <fullName evidence="2">Uncharacterized protein</fullName>
    </submittedName>
</protein>
<reference evidence="1" key="1">
    <citation type="submission" date="2025-05" db="UniProtKB">
        <authorList>
            <consortium name="RefSeq"/>
        </authorList>
    </citation>
    <scope>NUCLEOTIDE SEQUENCE [LARGE SCALE GENOMIC DNA]</scope>
</reference>
<dbReference type="Proteomes" id="UP001652624">
    <property type="component" value="Chromosome 1"/>
</dbReference>
<gene>
    <name evidence="2" type="primary">C1H8orf89</name>
</gene>
<dbReference type="GeneID" id="132542060"/>
<dbReference type="Pfam" id="PF17690">
    <property type="entry name" value="DUF5537"/>
    <property type="match status" value="1"/>
</dbReference>